<evidence type="ECO:0000313" key="6">
    <source>
        <dbReference type="EMBL" id="PSH69759.1"/>
    </source>
</evidence>
<dbReference type="AlphaFoldDB" id="A0A2P7BTF4"/>
<dbReference type="SFLD" id="SFLDG00358">
    <property type="entry name" value="Main_(cytGST)"/>
    <property type="match status" value="1"/>
</dbReference>
<dbReference type="RefSeq" id="WP_106710064.1">
    <property type="nucleotide sequence ID" value="NZ_PGGO01000003.1"/>
</dbReference>
<dbReference type="PANTHER" id="PTHR44051">
    <property type="entry name" value="GLUTATHIONE S-TRANSFERASE-RELATED"/>
    <property type="match status" value="1"/>
</dbReference>
<dbReference type="Proteomes" id="UP000241444">
    <property type="component" value="Unassembled WGS sequence"/>
</dbReference>
<name>A0A2P7BTF4_9HYPH</name>
<dbReference type="GO" id="GO:0016740">
    <property type="term" value="F:transferase activity"/>
    <property type="evidence" value="ECO:0007669"/>
    <property type="project" value="UniProtKB-KW"/>
</dbReference>
<dbReference type="InterPro" id="IPR036249">
    <property type="entry name" value="Thioredoxin-like_sf"/>
</dbReference>
<comment type="caution">
    <text evidence="6">The sequence shown here is derived from an EMBL/GenBank/DDBJ whole genome shotgun (WGS) entry which is preliminary data.</text>
</comment>
<keyword evidence="7" id="KW-1185">Reference proteome</keyword>
<dbReference type="PROSITE" id="PS50404">
    <property type="entry name" value="GST_NTER"/>
    <property type="match status" value="1"/>
</dbReference>
<dbReference type="Pfam" id="PF02798">
    <property type="entry name" value="GST_N"/>
    <property type="match status" value="1"/>
</dbReference>
<evidence type="ECO:0000256" key="2">
    <source>
        <dbReference type="ARBA" id="ARBA00022679"/>
    </source>
</evidence>
<dbReference type="CDD" id="cd03180">
    <property type="entry name" value="GST_C_2"/>
    <property type="match status" value="1"/>
</dbReference>
<dbReference type="InterPro" id="IPR036282">
    <property type="entry name" value="Glutathione-S-Trfase_C_sf"/>
</dbReference>
<dbReference type="InterPro" id="IPR004046">
    <property type="entry name" value="GST_C"/>
</dbReference>
<dbReference type="SFLD" id="SFLDS00019">
    <property type="entry name" value="Glutathione_Transferase_(cytos"/>
    <property type="match status" value="1"/>
</dbReference>
<evidence type="ECO:0000256" key="1">
    <source>
        <dbReference type="ARBA" id="ARBA00007409"/>
    </source>
</evidence>
<feature type="domain" description="GST C-terminal" evidence="5">
    <location>
        <begin position="86"/>
        <end position="206"/>
    </location>
</feature>
<dbReference type="PROSITE" id="PS50405">
    <property type="entry name" value="GST_CTER"/>
    <property type="match status" value="1"/>
</dbReference>
<gene>
    <name evidence="6" type="ORF">CU102_05680</name>
</gene>
<dbReference type="InterPro" id="IPR004045">
    <property type="entry name" value="Glutathione_S-Trfase_N"/>
</dbReference>
<dbReference type="Gene3D" id="3.40.30.10">
    <property type="entry name" value="Glutaredoxin"/>
    <property type="match status" value="1"/>
</dbReference>
<dbReference type="Gene3D" id="1.20.1050.10">
    <property type="match status" value="1"/>
</dbReference>
<keyword evidence="2 6" id="KW-0808">Transferase</keyword>
<evidence type="ECO:0000259" key="5">
    <source>
        <dbReference type="PROSITE" id="PS50405"/>
    </source>
</evidence>
<proteinExistence type="inferred from homology"/>
<dbReference type="Pfam" id="PF00043">
    <property type="entry name" value="GST_C"/>
    <property type="match status" value="1"/>
</dbReference>
<comment type="similarity">
    <text evidence="1 3">Belongs to the GST superfamily.</text>
</comment>
<accession>A0A2P7BTF4</accession>
<reference evidence="7" key="1">
    <citation type="submission" date="2017-11" db="EMBL/GenBank/DDBJ databases">
        <authorList>
            <person name="Kuznetsova I."/>
            <person name="Sazanova A."/>
            <person name="Chirak E."/>
            <person name="Safronova V."/>
            <person name="Willems A."/>
        </authorList>
    </citation>
    <scope>NUCLEOTIDE SEQUENCE [LARGE SCALE GENOMIC DNA]</scope>
    <source>
        <strain evidence="7">STM 196</strain>
    </source>
</reference>
<dbReference type="PANTHER" id="PTHR44051:SF19">
    <property type="entry name" value="DISULFIDE-BOND OXIDOREDUCTASE YFCG"/>
    <property type="match status" value="1"/>
</dbReference>
<dbReference type="InterPro" id="IPR040079">
    <property type="entry name" value="Glutathione_S-Trfase"/>
</dbReference>
<feature type="domain" description="GST N-terminal" evidence="4">
    <location>
        <begin position="1"/>
        <end position="81"/>
    </location>
</feature>
<evidence type="ECO:0000256" key="3">
    <source>
        <dbReference type="RuleBase" id="RU003494"/>
    </source>
</evidence>
<dbReference type="SUPFAM" id="SSF47616">
    <property type="entry name" value="GST C-terminal domain-like"/>
    <property type="match status" value="1"/>
</dbReference>
<evidence type="ECO:0000259" key="4">
    <source>
        <dbReference type="PROSITE" id="PS50404"/>
    </source>
</evidence>
<protein>
    <submittedName>
        <fullName evidence="6">Glutathione S-transferase</fullName>
    </submittedName>
</protein>
<dbReference type="FunFam" id="3.40.30.10:FF:000039">
    <property type="entry name" value="Glutathione S-transferase domain"/>
    <property type="match status" value="1"/>
</dbReference>
<dbReference type="InterPro" id="IPR010987">
    <property type="entry name" value="Glutathione-S-Trfase_C-like"/>
</dbReference>
<dbReference type="EMBL" id="PGGO01000003">
    <property type="protein sequence ID" value="PSH69759.1"/>
    <property type="molecule type" value="Genomic_DNA"/>
</dbReference>
<dbReference type="SFLD" id="SFLDG01150">
    <property type="entry name" value="Main.1:_Beta-like"/>
    <property type="match status" value="1"/>
</dbReference>
<organism evidence="6 7">
    <name type="scientific">Phyllobacterium brassicacearum</name>
    <dbReference type="NCBI Taxonomy" id="314235"/>
    <lineage>
        <taxon>Bacteria</taxon>
        <taxon>Pseudomonadati</taxon>
        <taxon>Pseudomonadota</taxon>
        <taxon>Alphaproteobacteria</taxon>
        <taxon>Hyphomicrobiales</taxon>
        <taxon>Phyllobacteriaceae</taxon>
        <taxon>Phyllobacterium</taxon>
    </lineage>
</organism>
<dbReference type="OrthoDB" id="9810080at2"/>
<dbReference type="SUPFAM" id="SSF52833">
    <property type="entry name" value="Thioredoxin-like"/>
    <property type="match status" value="1"/>
</dbReference>
<sequence length="206" mass="23051">MLKIWGRTNSNNVKKALWAAEEVGVPYENIPAGGAFGIVSDPAYRTMNPNGLVPTLEDGDLVLWESNTIVRYLASQYGRSTLWIDDAAARAKAEKWMDWTTSTLAIPFRDVFWNVVRLAPDKQDHTALEKGRHNCCGLFSIVDAALASQPYLSGDKFGIGDIPLGCFAYAWFEMTIERPDLPHLAAWYARLQERPAYQKAVMIPLT</sequence>
<evidence type="ECO:0000313" key="7">
    <source>
        <dbReference type="Proteomes" id="UP000241444"/>
    </source>
</evidence>
<dbReference type="CDD" id="cd03047">
    <property type="entry name" value="GST_N_2"/>
    <property type="match status" value="1"/>
</dbReference>